<evidence type="ECO:0000256" key="5">
    <source>
        <dbReference type="SAM" id="MobiDB-lite"/>
    </source>
</evidence>
<dbReference type="EC" id="3.1.3.48" evidence="2"/>
<accession>A0A066W5D0</accession>
<dbReference type="SUPFAM" id="SSF52799">
    <property type="entry name" value="(Phosphotyrosine protein) phosphatases II"/>
    <property type="match status" value="1"/>
</dbReference>
<dbReference type="GO" id="GO:0033550">
    <property type="term" value="F:MAP kinase tyrosine phosphatase activity"/>
    <property type="evidence" value="ECO:0007669"/>
    <property type="project" value="TreeGrafter"/>
</dbReference>
<feature type="domain" description="Tyrosine specific protein phosphatases" evidence="6">
    <location>
        <begin position="634"/>
        <end position="659"/>
    </location>
</feature>
<keyword evidence="4" id="KW-0904">Protein phosphatase</keyword>
<dbReference type="GO" id="GO:0008330">
    <property type="term" value="F:protein tyrosine/threonine phosphatase activity"/>
    <property type="evidence" value="ECO:0007669"/>
    <property type="project" value="TreeGrafter"/>
</dbReference>
<evidence type="ECO:0000256" key="4">
    <source>
        <dbReference type="ARBA" id="ARBA00022912"/>
    </source>
</evidence>
<comment type="similarity">
    <text evidence="1">Belongs to the protein-tyrosine phosphatase family. Non-receptor class dual specificity subfamily.</text>
</comment>
<dbReference type="OrthoDB" id="2017893at2759"/>
<dbReference type="PROSITE" id="PS50056">
    <property type="entry name" value="TYR_PHOSPHATASE_2"/>
    <property type="match status" value="1"/>
</dbReference>
<dbReference type="InterPro" id="IPR000387">
    <property type="entry name" value="Tyr_Pase_dom"/>
</dbReference>
<dbReference type="PROSITE" id="PS00383">
    <property type="entry name" value="TYR_PHOSPHATASE_1"/>
    <property type="match status" value="1"/>
</dbReference>
<dbReference type="GO" id="GO:0005737">
    <property type="term" value="C:cytoplasm"/>
    <property type="evidence" value="ECO:0007669"/>
    <property type="project" value="TreeGrafter"/>
</dbReference>
<dbReference type="InterPro" id="IPR020422">
    <property type="entry name" value="TYR_PHOSPHATASE_DUAL_dom"/>
</dbReference>
<feature type="compositionally biased region" description="Polar residues" evidence="5">
    <location>
        <begin position="1"/>
        <end position="18"/>
    </location>
</feature>
<proteinExistence type="inferred from homology"/>
<evidence type="ECO:0000313" key="7">
    <source>
        <dbReference type="EMBL" id="KDN47748.1"/>
    </source>
</evidence>
<dbReference type="Proteomes" id="UP000027361">
    <property type="component" value="Unassembled WGS sequence"/>
</dbReference>
<feature type="compositionally biased region" description="Low complexity" evidence="5">
    <location>
        <begin position="419"/>
        <end position="433"/>
    </location>
</feature>
<evidence type="ECO:0000313" key="8">
    <source>
        <dbReference type="Proteomes" id="UP000027361"/>
    </source>
</evidence>
<feature type="compositionally biased region" description="Polar residues" evidence="5">
    <location>
        <begin position="178"/>
        <end position="187"/>
    </location>
</feature>
<feature type="compositionally biased region" description="Acidic residues" evidence="5">
    <location>
        <begin position="510"/>
        <end position="525"/>
    </location>
</feature>
<feature type="compositionally biased region" description="Polar residues" evidence="5">
    <location>
        <begin position="208"/>
        <end position="230"/>
    </location>
</feature>
<feature type="region of interest" description="Disordered" evidence="5">
    <location>
        <begin position="113"/>
        <end position="263"/>
    </location>
</feature>
<dbReference type="AlphaFoldDB" id="A0A066W5D0"/>
<dbReference type="InterPro" id="IPR016130">
    <property type="entry name" value="Tyr_Pase_AS"/>
</dbReference>
<evidence type="ECO:0000256" key="1">
    <source>
        <dbReference type="ARBA" id="ARBA00008601"/>
    </source>
</evidence>
<feature type="compositionally biased region" description="Basic and acidic residues" evidence="5">
    <location>
        <begin position="752"/>
        <end position="771"/>
    </location>
</feature>
<dbReference type="Gene3D" id="3.90.190.10">
    <property type="entry name" value="Protein tyrosine phosphatase superfamily"/>
    <property type="match status" value="2"/>
</dbReference>
<feature type="compositionally biased region" description="Polar residues" evidence="5">
    <location>
        <begin position="810"/>
        <end position="826"/>
    </location>
</feature>
<organism evidence="7 8">
    <name type="scientific">Tilletiaria anomala (strain ATCC 24038 / CBS 436.72 / UBC 951)</name>
    <dbReference type="NCBI Taxonomy" id="1037660"/>
    <lineage>
        <taxon>Eukaryota</taxon>
        <taxon>Fungi</taxon>
        <taxon>Dikarya</taxon>
        <taxon>Basidiomycota</taxon>
        <taxon>Ustilaginomycotina</taxon>
        <taxon>Exobasidiomycetes</taxon>
        <taxon>Georgefischeriales</taxon>
        <taxon>Tilletiariaceae</taxon>
        <taxon>Tilletiaria</taxon>
    </lineage>
</organism>
<dbReference type="OMA" id="NACDEEM"/>
<feature type="compositionally biased region" description="Low complexity" evidence="5">
    <location>
        <begin position="30"/>
        <end position="50"/>
    </location>
</feature>
<evidence type="ECO:0000256" key="2">
    <source>
        <dbReference type="ARBA" id="ARBA00013064"/>
    </source>
</evidence>
<feature type="compositionally biased region" description="Polar residues" evidence="5">
    <location>
        <begin position="993"/>
        <end position="1005"/>
    </location>
</feature>
<feature type="compositionally biased region" description="Polar residues" evidence="5">
    <location>
        <begin position="114"/>
        <end position="123"/>
    </location>
</feature>
<feature type="region of interest" description="Disordered" evidence="5">
    <location>
        <begin position="716"/>
        <end position="740"/>
    </location>
</feature>
<comment type="caution">
    <text evidence="7">The sequence shown here is derived from an EMBL/GenBank/DDBJ whole genome shotgun (WGS) entry which is preliminary data.</text>
</comment>
<feature type="region of interest" description="Disordered" evidence="5">
    <location>
        <begin position="752"/>
        <end position="924"/>
    </location>
</feature>
<feature type="region of interest" description="Disordered" evidence="5">
    <location>
        <begin position="364"/>
        <end position="397"/>
    </location>
</feature>
<gene>
    <name evidence="7" type="ORF">K437DRAFT_262393</name>
</gene>
<dbReference type="Pfam" id="PF00782">
    <property type="entry name" value="DSPc"/>
    <property type="match status" value="1"/>
</dbReference>
<feature type="compositionally biased region" description="Low complexity" evidence="5">
    <location>
        <begin position="130"/>
        <end position="156"/>
    </location>
</feature>
<keyword evidence="3" id="KW-0378">Hydrolase</keyword>
<dbReference type="PANTHER" id="PTHR10159">
    <property type="entry name" value="DUAL SPECIFICITY PROTEIN PHOSPHATASE"/>
    <property type="match status" value="1"/>
</dbReference>
<reference evidence="7 8" key="1">
    <citation type="submission" date="2014-05" db="EMBL/GenBank/DDBJ databases">
        <title>Draft genome sequence of a rare smut relative, Tilletiaria anomala UBC 951.</title>
        <authorList>
            <consortium name="DOE Joint Genome Institute"/>
            <person name="Toome M."/>
            <person name="Kuo A."/>
            <person name="Henrissat B."/>
            <person name="Lipzen A."/>
            <person name="Tritt A."/>
            <person name="Yoshinaga Y."/>
            <person name="Zane M."/>
            <person name="Barry K."/>
            <person name="Grigoriev I.V."/>
            <person name="Spatafora J.W."/>
            <person name="Aimea M.C."/>
        </authorList>
    </citation>
    <scope>NUCLEOTIDE SEQUENCE [LARGE SCALE GENOMIC DNA]</scope>
    <source>
        <strain evidence="7 8">UBC 951</strain>
    </source>
</reference>
<dbReference type="PANTHER" id="PTHR10159:SF519">
    <property type="entry name" value="DUAL SPECIFICITY PROTEIN PHOSPHATASE MPK3"/>
    <property type="match status" value="1"/>
</dbReference>
<dbReference type="RefSeq" id="XP_013243940.1">
    <property type="nucleotide sequence ID" value="XM_013388486.1"/>
</dbReference>
<keyword evidence="8" id="KW-1185">Reference proteome</keyword>
<protein>
    <recommendedName>
        <fullName evidence="2">protein-tyrosine-phosphatase</fullName>
        <ecNumber evidence="2">3.1.3.48</ecNumber>
    </recommendedName>
</protein>
<dbReference type="InParanoid" id="A0A066W5D0"/>
<dbReference type="STRING" id="1037660.A0A066W5D0"/>
<feature type="compositionally biased region" description="Acidic residues" evidence="5">
    <location>
        <begin position="887"/>
        <end position="900"/>
    </location>
</feature>
<feature type="compositionally biased region" description="Low complexity" evidence="5">
    <location>
        <begin position="495"/>
        <end position="509"/>
    </location>
</feature>
<evidence type="ECO:0000259" key="6">
    <source>
        <dbReference type="PROSITE" id="PS50056"/>
    </source>
</evidence>
<dbReference type="EMBL" id="JMSN01000028">
    <property type="protein sequence ID" value="KDN47748.1"/>
    <property type="molecule type" value="Genomic_DNA"/>
</dbReference>
<dbReference type="GeneID" id="25265632"/>
<dbReference type="GO" id="GO:0043409">
    <property type="term" value="P:negative regulation of MAPK cascade"/>
    <property type="evidence" value="ECO:0007669"/>
    <property type="project" value="TreeGrafter"/>
</dbReference>
<feature type="compositionally biased region" description="Basic and acidic residues" evidence="5">
    <location>
        <begin position="778"/>
        <end position="788"/>
    </location>
</feature>
<dbReference type="InterPro" id="IPR000340">
    <property type="entry name" value="Dual-sp_phosphatase_cat-dom"/>
</dbReference>
<feature type="region of interest" description="Disordered" evidence="5">
    <location>
        <begin position="986"/>
        <end position="1031"/>
    </location>
</feature>
<feature type="region of interest" description="Disordered" evidence="5">
    <location>
        <begin position="1"/>
        <end position="101"/>
    </location>
</feature>
<dbReference type="InterPro" id="IPR029021">
    <property type="entry name" value="Prot-tyrosine_phosphatase-like"/>
</dbReference>
<dbReference type="SMART" id="SM00195">
    <property type="entry name" value="DSPc"/>
    <property type="match status" value="1"/>
</dbReference>
<dbReference type="HOGENOM" id="CLU_294262_0_0_1"/>
<sequence>MTPIQPQSLAPWFASTQPMAPPAEEDTPVPSKSAELLLSPSSPPTSSGHSAIMPTTRLPFTGPSLSSGDGGGDEGEVSPSKLSPFPHRLQKGKPRGLSLLIPDRPAPQIIAETRATTSSSQGATPVDAELQLLSPSPSTLSSGQVMSLASASATSSPTGRGGFAARRNKKPAPILLSPPSTHAQHSGSSHRGHSNVIGGHNSDAFSLLNATKSAPNSPSFHQYKGSSTTGADGEDGEEDQAGTVQARKELASTLRGAPRKRPSLIFSQRQSQVIASAVPVASNNLPAAWRDPSEHILTGAGSTLQHARSVYAAGPIEVLPGVFLGDEHNACDEEMLMQLGITTILNVAKETVLPFQFNDTATPLLRGPGPHISLPSPASPTESGRQGIHTQPPAGLSVHTSSEMLLSACSPQLLFLPNSSGAESSTSSSGGRSPLRPHTSTPNLKRAYKEVTATPTVAVNEVETAPSPSSDDGFTDTDPASSDEPERRRSGTRTSADADASSSSTPEPTAEIDVEMEDCGSDEGDMLALNSRHPSLPYSGSARPHSAIMDLPPSSTVLYIPGSEETGDPDGRVNALRYIKFPWTHDEVDLASKDGGFRHGCAVIAEALGLAVDARGLLLPGLGGGAAAQQPSGSGGKVLVHCQCGVSRSATLVIAFVMQAAALGYGFEATKTLQGMHDCYNLVKEASSSISPNCSLIYQLVEWERVLSVQAQKLRSRDISGPHSQGQRSVGMPNSGGWTADVMGEEEWLRMRAEEERKEAEEALAKEERAQAKLKGIPAKEEKAKKETSTSSSTSQPLAPPSPLPLQQENVQPSSPSSAVQILNQFSSSKPPPKLVAAPPKRNKAQPKVPQLLLKGGARARIEQAQSGDMSLAPLSNILPHLTIDRSEDDDEDEDDEGEDNIVKGKEVRQQIPPALPSAAPTRLNFGGRELVPPLSSLPKADSYIASQAEMVLPPVTPAPPVATAGHEHVSQIQPVLPAIRRINCLDSPKPKLSSSNSFGAQGQSLAERRNKHKRTFSTDWPTLPVGSLKE</sequence>
<evidence type="ECO:0000256" key="3">
    <source>
        <dbReference type="ARBA" id="ARBA00022801"/>
    </source>
</evidence>
<dbReference type="GO" id="GO:0017017">
    <property type="term" value="F:MAP kinase tyrosine/serine/threonine phosphatase activity"/>
    <property type="evidence" value="ECO:0007669"/>
    <property type="project" value="TreeGrafter"/>
</dbReference>
<feature type="region of interest" description="Disordered" evidence="5">
    <location>
        <begin position="419"/>
        <end position="548"/>
    </location>
</feature>
<name>A0A066W5D0_TILAU</name>